<name>A0A1D2MGY2_ORCCI</name>
<keyword evidence="1" id="KW-0446">Lipid-binding</keyword>
<dbReference type="GO" id="GO:0005737">
    <property type="term" value="C:cytoplasm"/>
    <property type="evidence" value="ECO:0007669"/>
    <property type="project" value="TreeGrafter"/>
</dbReference>
<keyword evidence="4" id="KW-1185">Reference proteome</keyword>
<dbReference type="PROSITE" id="PS00880">
    <property type="entry name" value="ACB_1"/>
    <property type="match status" value="1"/>
</dbReference>
<organism evidence="3 4">
    <name type="scientific">Orchesella cincta</name>
    <name type="common">Springtail</name>
    <name type="synonym">Podura cincta</name>
    <dbReference type="NCBI Taxonomy" id="48709"/>
    <lineage>
        <taxon>Eukaryota</taxon>
        <taxon>Metazoa</taxon>
        <taxon>Ecdysozoa</taxon>
        <taxon>Arthropoda</taxon>
        <taxon>Hexapoda</taxon>
        <taxon>Collembola</taxon>
        <taxon>Entomobryomorpha</taxon>
        <taxon>Entomobryoidea</taxon>
        <taxon>Orchesellidae</taxon>
        <taxon>Orchesellinae</taxon>
        <taxon>Orchesella</taxon>
    </lineage>
</organism>
<dbReference type="GO" id="GO:0019915">
    <property type="term" value="P:lipid storage"/>
    <property type="evidence" value="ECO:0007669"/>
    <property type="project" value="UniProtKB-ARBA"/>
</dbReference>
<feature type="domain" description="ACB" evidence="2">
    <location>
        <begin position="4"/>
        <end position="93"/>
    </location>
</feature>
<dbReference type="OrthoDB" id="71307at2759"/>
<protein>
    <submittedName>
        <fullName evidence="3">Acyl-CoA-binding domain-containing protein 5</fullName>
    </submittedName>
</protein>
<dbReference type="STRING" id="48709.A0A1D2MGY2"/>
<dbReference type="EMBL" id="LJIJ01001282">
    <property type="protein sequence ID" value="ODM92257.1"/>
    <property type="molecule type" value="Genomic_DNA"/>
</dbReference>
<dbReference type="PANTHER" id="PTHR23310:SF77">
    <property type="entry name" value="LD25952P"/>
    <property type="match status" value="1"/>
</dbReference>
<dbReference type="PRINTS" id="PR00689">
    <property type="entry name" value="ACOABINDINGP"/>
</dbReference>
<dbReference type="AlphaFoldDB" id="A0A1D2MGY2"/>
<dbReference type="InterPro" id="IPR022408">
    <property type="entry name" value="Acyl-CoA-binding_prot_CS"/>
</dbReference>
<reference evidence="3 4" key="1">
    <citation type="journal article" date="2016" name="Genome Biol. Evol.">
        <title>Gene Family Evolution Reflects Adaptation to Soil Environmental Stressors in the Genome of the Collembolan Orchesella cincta.</title>
        <authorList>
            <person name="Faddeeva-Vakhrusheva A."/>
            <person name="Derks M.F."/>
            <person name="Anvar S.Y."/>
            <person name="Agamennone V."/>
            <person name="Suring W."/>
            <person name="Smit S."/>
            <person name="van Straalen N.M."/>
            <person name="Roelofs D."/>
        </authorList>
    </citation>
    <scope>NUCLEOTIDE SEQUENCE [LARGE SCALE GENOMIC DNA]</scope>
    <source>
        <tissue evidence="3">Mixed pool</tissue>
    </source>
</reference>
<dbReference type="SUPFAM" id="SSF47027">
    <property type="entry name" value="Acyl-CoA binding protein"/>
    <property type="match status" value="1"/>
</dbReference>
<dbReference type="GO" id="GO:0000062">
    <property type="term" value="F:fatty-acyl-CoA binding"/>
    <property type="evidence" value="ECO:0007669"/>
    <property type="project" value="InterPro"/>
</dbReference>
<dbReference type="Gene3D" id="1.20.80.10">
    <property type="match status" value="1"/>
</dbReference>
<dbReference type="PROSITE" id="PS51228">
    <property type="entry name" value="ACB_2"/>
    <property type="match status" value="1"/>
</dbReference>
<dbReference type="Pfam" id="PF00887">
    <property type="entry name" value="ACBP"/>
    <property type="match status" value="1"/>
</dbReference>
<evidence type="ECO:0000256" key="1">
    <source>
        <dbReference type="ARBA" id="ARBA00023121"/>
    </source>
</evidence>
<dbReference type="FunFam" id="1.20.80.10:FF:000010">
    <property type="entry name" value="Acyl-CoA-binding domain-containing protein 5"/>
    <property type="match status" value="1"/>
</dbReference>
<proteinExistence type="predicted"/>
<gene>
    <name evidence="3" type="ORF">Ocin01_14413</name>
</gene>
<evidence type="ECO:0000313" key="3">
    <source>
        <dbReference type="EMBL" id="ODM92257.1"/>
    </source>
</evidence>
<dbReference type="PANTHER" id="PTHR23310">
    <property type="entry name" value="ACYL-COA-BINDING PROTEIN, ACBP"/>
    <property type="match status" value="1"/>
</dbReference>
<dbReference type="InterPro" id="IPR000582">
    <property type="entry name" value="Acyl-CoA-binding_protein"/>
</dbReference>
<evidence type="ECO:0000313" key="4">
    <source>
        <dbReference type="Proteomes" id="UP000094527"/>
    </source>
</evidence>
<comment type="caution">
    <text evidence="3">The sequence shown here is derived from an EMBL/GenBank/DDBJ whole genome shotgun (WGS) entry which is preliminary data.</text>
</comment>
<dbReference type="Proteomes" id="UP000094527">
    <property type="component" value="Unassembled WGS sequence"/>
</dbReference>
<accession>A0A1D2MGY2</accession>
<dbReference type="OMA" id="WSKCDER"/>
<dbReference type="GO" id="GO:0006631">
    <property type="term" value="P:fatty acid metabolic process"/>
    <property type="evidence" value="ECO:0007669"/>
    <property type="project" value="TreeGrafter"/>
</dbReference>
<dbReference type="InterPro" id="IPR014352">
    <property type="entry name" value="FERM/acyl-CoA-bd_prot_sf"/>
</dbReference>
<sequence length="99" mass="11405">MANTKEKFDRAVKIIQELPKDGPYQPTTDEKLKFYGLFKQVTVGKNNTKRPGLLDFVGKAKWDAWNGLGEMTADEAMEQYVEEFEKMEQKMREMGLVPA</sequence>
<dbReference type="InterPro" id="IPR035984">
    <property type="entry name" value="Acyl-CoA-binding_sf"/>
</dbReference>
<evidence type="ECO:0000259" key="2">
    <source>
        <dbReference type="PROSITE" id="PS51228"/>
    </source>
</evidence>